<evidence type="ECO:0008006" key="5">
    <source>
        <dbReference type="Google" id="ProtNLM"/>
    </source>
</evidence>
<dbReference type="Proteomes" id="UP000304912">
    <property type="component" value="Plasmid plas12"/>
</dbReference>
<keyword evidence="2" id="KW-0812">Transmembrane</keyword>
<keyword evidence="3" id="KW-0614">Plasmid</keyword>
<dbReference type="AlphaFoldDB" id="A0A5B7YII0"/>
<feature type="transmembrane region" description="Helical" evidence="2">
    <location>
        <begin position="12"/>
        <end position="34"/>
    </location>
</feature>
<keyword evidence="4" id="KW-1185">Reference proteome</keyword>
<keyword evidence="2" id="KW-1133">Transmembrane helix</keyword>
<protein>
    <recommendedName>
        <fullName evidence="5">Phage abortive infection protein</fullName>
    </recommendedName>
</protein>
<reference evidence="3 4" key="1">
    <citation type="submission" date="2019-04" db="EMBL/GenBank/DDBJ databases">
        <title>Salinimonas iocasae sp. nov., a halophilic bacterium isolated from the outer tube casing of tubeworms in Okinawa Trough.</title>
        <authorList>
            <person name="Zhang H."/>
            <person name="Wang H."/>
            <person name="Li C."/>
        </authorList>
    </citation>
    <scope>NUCLEOTIDE SEQUENCE [LARGE SCALE GENOMIC DNA]</scope>
    <source>
        <strain evidence="3 4">KX18D6</strain>
        <plasmid evidence="3 4">plas12</plasmid>
    </source>
</reference>
<dbReference type="KEGG" id="salk:FBQ74_17700"/>
<feature type="coiled-coil region" evidence="1">
    <location>
        <begin position="72"/>
        <end position="104"/>
    </location>
</feature>
<evidence type="ECO:0000256" key="2">
    <source>
        <dbReference type="SAM" id="Phobius"/>
    </source>
</evidence>
<keyword evidence="1" id="KW-0175">Coiled coil</keyword>
<keyword evidence="2" id="KW-0472">Membrane</keyword>
<sequence>MRNNNEKNEKNLGVIWPALVGGITIIGAGLAYYLNFADFKPSALPADWGAFGSYYGGVVGPIVAFLSLLAVIATLRVQYISLQAARAEMEANKAEVEANNRSNARADFLRRFELEEKNLQSLALDTVKALLVDIRSQENEEEDGERKYFKLLDEYSRGACNVFINYLKRYLVISKDLEELDKLFNHADGPGGLMIRQYMVRFERILEESQKHGEDIENIANWTATAKLCKVMKHADRELKRQN</sequence>
<name>A0A5B7YII0_9ALTE</name>
<feature type="transmembrane region" description="Helical" evidence="2">
    <location>
        <begin position="54"/>
        <end position="75"/>
    </location>
</feature>
<evidence type="ECO:0000256" key="1">
    <source>
        <dbReference type="SAM" id="Coils"/>
    </source>
</evidence>
<geneLocation type="plasmid" evidence="3 4">
    <name>plas12</name>
</geneLocation>
<gene>
    <name evidence="3" type="ORF">FBQ74_17700</name>
</gene>
<dbReference type="RefSeq" id="WP_139758081.1">
    <property type="nucleotide sequence ID" value="NZ_CP039853.1"/>
</dbReference>
<organism evidence="3 4">
    <name type="scientific">Salinimonas iocasae</name>
    <dbReference type="NCBI Taxonomy" id="2572577"/>
    <lineage>
        <taxon>Bacteria</taxon>
        <taxon>Pseudomonadati</taxon>
        <taxon>Pseudomonadota</taxon>
        <taxon>Gammaproteobacteria</taxon>
        <taxon>Alteromonadales</taxon>
        <taxon>Alteromonadaceae</taxon>
        <taxon>Alteromonas/Salinimonas group</taxon>
        <taxon>Salinimonas</taxon>
    </lineage>
</organism>
<accession>A0A5B7YII0</accession>
<evidence type="ECO:0000313" key="4">
    <source>
        <dbReference type="Proteomes" id="UP000304912"/>
    </source>
</evidence>
<dbReference type="EMBL" id="CP039853">
    <property type="protein sequence ID" value="QCZ95374.1"/>
    <property type="molecule type" value="Genomic_DNA"/>
</dbReference>
<evidence type="ECO:0000313" key="3">
    <source>
        <dbReference type="EMBL" id="QCZ95374.1"/>
    </source>
</evidence>
<dbReference type="OrthoDB" id="346283at2"/>
<proteinExistence type="predicted"/>